<name>A0ABT4LL28_9PROT</name>
<sequence length="187" mass="20618">MKRIFLILSIVALMAVGIWALYPWLGGASKDTDGLSGGALAPLASPKGKVLLTISGNIQVYNQGNKAVFDLEMLSDIGESVIDTSLRSREGVYSFSGVEVGALLKRLGAEGRSLKLLALDNYTVEIEPEDYLKYHPVIASRINGEEIEIRDKGPLRLIFPWDSYPEELAGDEYYNKAIWQLNEVVVQ</sequence>
<evidence type="ECO:0000313" key="2">
    <source>
        <dbReference type="Proteomes" id="UP001069802"/>
    </source>
</evidence>
<dbReference type="SUPFAM" id="SSF56524">
    <property type="entry name" value="Oxidoreductase molybdopterin-binding domain"/>
    <property type="match status" value="1"/>
</dbReference>
<organism evidence="1 2">
    <name type="scientific">Kiloniella laminariae</name>
    <dbReference type="NCBI Taxonomy" id="454162"/>
    <lineage>
        <taxon>Bacteria</taxon>
        <taxon>Pseudomonadati</taxon>
        <taxon>Pseudomonadota</taxon>
        <taxon>Alphaproteobacteria</taxon>
        <taxon>Rhodospirillales</taxon>
        <taxon>Kiloniellaceae</taxon>
        <taxon>Kiloniella</taxon>
    </lineage>
</organism>
<proteinExistence type="predicted"/>
<dbReference type="Proteomes" id="UP001069802">
    <property type="component" value="Unassembled WGS sequence"/>
</dbReference>
<evidence type="ECO:0000313" key="1">
    <source>
        <dbReference type="EMBL" id="MCZ4281774.1"/>
    </source>
</evidence>
<gene>
    <name evidence="1" type="ORF">O4H49_13365</name>
</gene>
<reference evidence="1" key="1">
    <citation type="submission" date="2022-12" db="EMBL/GenBank/DDBJ databases">
        <title>Bacterial isolates from different developmental stages of Nematostella vectensis.</title>
        <authorList>
            <person name="Fraune S."/>
        </authorList>
    </citation>
    <scope>NUCLEOTIDE SEQUENCE</scope>
    <source>
        <strain evidence="1">G21630-S1</strain>
    </source>
</reference>
<dbReference type="RefSeq" id="WP_269423934.1">
    <property type="nucleotide sequence ID" value="NZ_JAPWGY010000004.1"/>
</dbReference>
<comment type="caution">
    <text evidence="1">The sequence shown here is derived from an EMBL/GenBank/DDBJ whole genome shotgun (WGS) entry which is preliminary data.</text>
</comment>
<keyword evidence="2" id="KW-1185">Reference proteome</keyword>
<dbReference type="EMBL" id="JAPWGY010000004">
    <property type="protein sequence ID" value="MCZ4281774.1"/>
    <property type="molecule type" value="Genomic_DNA"/>
</dbReference>
<protein>
    <submittedName>
        <fullName evidence="1">Oxidoreductase</fullName>
    </submittedName>
</protein>
<dbReference type="InterPro" id="IPR036374">
    <property type="entry name" value="OxRdtase_Mopterin-bd_sf"/>
</dbReference>
<accession>A0ABT4LL28</accession>